<sequence length="505" mass="54529">MDDSADMVEAVQVLLQGLGEDVHRVGLVKTPIRVARAFAFATKGYRQSAQDLVGDALFPEAGVEVGSGFAGGLGGMVVIRSIDQYSLCGSCLLPFKVCCHVAYISSGYQVVGLSKLARVTDMFARRLQNPQNLADQICQGLTDTIKPVGVAVVLQSWHLPVPGCHHDVGSPESVFQQPTVTYSGRGEFQDKSSGAWGYFLSLLRLEGISIPTIGFSECVSSAKKGWCPCAKLDLDGTQEYHSTVGLPHSNGHSVHGSGSLKYSIGSNGRSNDSPHLSCLLSKGPGEKFSAMVAAVEVIMEVLVGDTVKEDLRPTAKRYAKWLLHFKRGFQESRNNGSMNGMPKSMNKHSLSTVLFNGDLSYSSMANDHGSGVLTQLDAPFCSLCEHHLLPFFGKAHIGYLSSEVGSDSVDRNTVLEIVEELGHKLQVQERLTREIAEAVACRFDLSSIIVVVEACHVCLVSRGVEKLGSSTATDAVLGQFAINYAVKADFLEKILQSRKFERTSH</sequence>
<dbReference type="InterPro" id="IPR001474">
    <property type="entry name" value="GTP_CycHdrlase_I"/>
</dbReference>
<dbReference type="GO" id="GO:0006729">
    <property type="term" value="P:tetrahydrobiopterin biosynthetic process"/>
    <property type="evidence" value="ECO:0007669"/>
    <property type="project" value="TreeGrafter"/>
</dbReference>
<dbReference type="GO" id="GO:0005525">
    <property type="term" value="F:GTP binding"/>
    <property type="evidence" value="ECO:0007669"/>
    <property type="project" value="TreeGrafter"/>
</dbReference>
<dbReference type="EMBL" id="JABFUD020000017">
    <property type="protein sequence ID" value="KAI5067786.1"/>
    <property type="molecule type" value="Genomic_DNA"/>
</dbReference>
<dbReference type="OrthoDB" id="4966at2759"/>
<keyword evidence="9" id="KW-1185">Reference proteome</keyword>
<dbReference type="InterPro" id="IPR020602">
    <property type="entry name" value="GTP_CycHdrlase_I_dom"/>
</dbReference>
<evidence type="ECO:0000256" key="1">
    <source>
        <dbReference type="ARBA" id="ARBA00005080"/>
    </source>
</evidence>
<evidence type="ECO:0000256" key="4">
    <source>
        <dbReference type="ARBA" id="ARBA00017272"/>
    </source>
</evidence>
<dbReference type="AlphaFoldDB" id="A0A9D4UI71"/>
<protein>
    <recommendedName>
        <fullName evidence="4">GTP cyclohydrolase 1</fullName>
        <ecNumber evidence="3">3.5.4.16</ecNumber>
    </recommendedName>
    <alternativeName>
        <fullName evidence="6">GTP cyclohydrolase I</fullName>
    </alternativeName>
</protein>
<dbReference type="GO" id="GO:0046654">
    <property type="term" value="P:tetrahydrofolate biosynthetic process"/>
    <property type="evidence" value="ECO:0007669"/>
    <property type="project" value="InterPro"/>
</dbReference>
<dbReference type="Pfam" id="PF01227">
    <property type="entry name" value="GTP_cyclohydroI"/>
    <property type="match status" value="2"/>
</dbReference>
<evidence type="ECO:0000256" key="6">
    <source>
        <dbReference type="ARBA" id="ARBA00030854"/>
    </source>
</evidence>
<dbReference type="PANTHER" id="PTHR11109">
    <property type="entry name" value="GTP CYCLOHYDROLASE I"/>
    <property type="match status" value="1"/>
</dbReference>
<evidence type="ECO:0000313" key="8">
    <source>
        <dbReference type="EMBL" id="KAI5067786.1"/>
    </source>
</evidence>
<feature type="domain" description="GTP cyclohydrolase I" evidence="7">
    <location>
        <begin position="293"/>
        <end position="494"/>
    </location>
</feature>
<evidence type="ECO:0000259" key="7">
    <source>
        <dbReference type="Pfam" id="PF01227"/>
    </source>
</evidence>
<organism evidence="8 9">
    <name type="scientific">Adiantum capillus-veneris</name>
    <name type="common">Maidenhair fern</name>
    <dbReference type="NCBI Taxonomy" id="13818"/>
    <lineage>
        <taxon>Eukaryota</taxon>
        <taxon>Viridiplantae</taxon>
        <taxon>Streptophyta</taxon>
        <taxon>Embryophyta</taxon>
        <taxon>Tracheophyta</taxon>
        <taxon>Polypodiopsida</taxon>
        <taxon>Polypodiidae</taxon>
        <taxon>Polypodiales</taxon>
        <taxon>Pteridineae</taxon>
        <taxon>Pteridaceae</taxon>
        <taxon>Vittarioideae</taxon>
        <taxon>Adiantum</taxon>
    </lineage>
</organism>
<accession>A0A9D4UI71</accession>
<name>A0A9D4UI71_ADICA</name>
<dbReference type="GO" id="GO:0008270">
    <property type="term" value="F:zinc ion binding"/>
    <property type="evidence" value="ECO:0007669"/>
    <property type="project" value="TreeGrafter"/>
</dbReference>
<evidence type="ECO:0000313" key="9">
    <source>
        <dbReference type="Proteomes" id="UP000886520"/>
    </source>
</evidence>
<comment type="caution">
    <text evidence="8">The sequence shown here is derived from an EMBL/GenBank/DDBJ whole genome shotgun (WGS) entry which is preliminary data.</text>
</comment>
<dbReference type="Gene3D" id="1.10.286.10">
    <property type="match status" value="2"/>
</dbReference>
<gene>
    <name evidence="8" type="ORF">GOP47_0018314</name>
</gene>
<proteinExistence type="inferred from homology"/>
<dbReference type="EC" id="3.5.4.16" evidence="3"/>
<dbReference type="PANTHER" id="PTHR11109:SF7">
    <property type="entry name" value="GTP CYCLOHYDROLASE 1"/>
    <property type="match status" value="1"/>
</dbReference>
<keyword evidence="5" id="KW-0378">Hydrolase</keyword>
<evidence type="ECO:0000256" key="3">
    <source>
        <dbReference type="ARBA" id="ARBA00012715"/>
    </source>
</evidence>
<dbReference type="GO" id="GO:0005737">
    <property type="term" value="C:cytoplasm"/>
    <property type="evidence" value="ECO:0007669"/>
    <property type="project" value="TreeGrafter"/>
</dbReference>
<dbReference type="GO" id="GO:0003934">
    <property type="term" value="F:GTP cyclohydrolase I activity"/>
    <property type="evidence" value="ECO:0007669"/>
    <property type="project" value="UniProtKB-EC"/>
</dbReference>
<comment type="similarity">
    <text evidence="2">Belongs to the GTP cyclohydrolase I family.</text>
</comment>
<feature type="domain" description="GTP cyclohydrolase I" evidence="7">
    <location>
        <begin position="9"/>
        <end position="191"/>
    </location>
</feature>
<dbReference type="Proteomes" id="UP000886520">
    <property type="component" value="Chromosome 17"/>
</dbReference>
<dbReference type="InterPro" id="IPR043133">
    <property type="entry name" value="GTP-CH-I_C/QueF"/>
</dbReference>
<dbReference type="InterPro" id="IPR043134">
    <property type="entry name" value="GTP-CH-I_N"/>
</dbReference>
<evidence type="ECO:0000256" key="5">
    <source>
        <dbReference type="ARBA" id="ARBA00022801"/>
    </source>
</evidence>
<dbReference type="Gene3D" id="3.30.1130.10">
    <property type="match status" value="2"/>
</dbReference>
<comment type="pathway">
    <text evidence="1">Cofactor biosynthesis; 7,8-dihydroneopterin triphosphate biosynthesis; 7,8-dihydroneopterin triphosphate from GTP: step 1/1.</text>
</comment>
<evidence type="ECO:0000256" key="2">
    <source>
        <dbReference type="ARBA" id="ARBA00008085"/>
    </source>
</evidence>
<dbReference type="SUPFAM" id="SSF55620">
    <property type="entry name" value="Tetrahydrobiopterin biosynthesis enzymes-like"/>
    <property type="match status" value="2"/>
</dbReference>
<reference evidence="8" key="1">
    <citation type="submission" date="2021-01" db="EMBL/GenBank/DDBJ databases">
        <title>Adiantum capillus-veneris genome.</title>
        <authorList>
            <person name="Fang Y."/>
            <person name="Liao Q."/>
        </authorList>
    </citation>
    <scope>NUCLEOTIDE SEQUENCE</scope>
    <source>
        <strain evidence="8">H3</strain>
        <tissue evidence="8">Leaf</tissue>
    </source>
</reference>